<dbReference type="SMART" id="SM00320">
    <property type="entry name" value="WD40"/>
    <property type="match status" value="10"/>
</dbReference>
<keyword evidence="8" id="KW-1185">Reference proteome</keyword>
<protein>
    <recommendedName>
        <fullName evidence="6">U3 small nucleolar RNA-associated protein 13 C-terminal domain-containing protein</fullName>
    </recommendedName>
</protein>
<dbReference type="GO" id="GO:0000472">
    <property type="term" value="P:endonucleolytic cleavage to generate mature 5'-end of SSU-rRNA from (SSU-rRNA, 5.8S rRNA, LSU-rRNA)"/>
    <property type="evidence" value="ECO:0007669"/>
    <property type="project" value="TreeGrafter"/>
</dbReference>
<evidence type="ECO:0000313" key="8">
    <source>
        <dbReference type="Proteomes" id="UP000000759"/>
    </source>
</evidence>
<dbReference type="InterPro" id="IPR001680">
    <property type="entry name" value="WD40_rpt"/>
</dbReference>
<feature type="repeat" description="WD" evidence="5">
    <location>
        <begin position="52"/>
        <end position="93"/>
    </location>
</feature>
<dbReference type="Pfam" id="PF00400">
    <property type="entry name" value="WD40"/>
    <property type="match status" value="8"/>
</dbReference>
<reference evidence="8" key="2">
    <citation type="submission" date="2008-08" db="EMBL/GenBank/DDBJ databases">
        <authorList>
            <consortium name="Diatom Consortium"/>
            <person name="Grigoriev I."/>
            <person name="Grimwood J."/>
            <person name="Kuo A."/>
            <person name="Otillar R.P."/>
            <person name="Salamov A."/>
            <person name="Detter J.C."/>
            <person name="Lindquist E."/>
            <person name="Shapiro H."/>
            <person name="Lucas S."/>
            <person name="Glavina del Rio T."/>
            <person name="Pitluck S."/>
            <person name="Rokhsar D."/>
            <person name="Bowler C."/>
        </authorList>
    </citation>
    <scope>GENOME REANNOTATION</scope>
    <source>
        <strain evidence="8">CCAP 1055/1</strain>
    </source>
</reference>
<dbReference type="InterPro" id="IPR019775">
    <property type="entry name" value="WD40_repeat_CS"/>
</dbReference>
<feature type="repeat" description="WD" evidence="5">
    <location>
        <begin position="153"/>
        <end position="194"/>
    </location>
</feature>
<dbReference type="SUPFAM" id="SSF50978">
    <property type="entry name" value="WD40 repeat-like"/>
    <property type="match status" value="1"/>
</dbReference>
<dbReference type="PROSITE" id="PS50294">
    <property type="entry name" value="WD_REPEATS_REGION"/>
    <property type="match status" value="7"/>
</dbReference>
<dbReference type="STRING" id="556484.B7FX96"/>
<dbReference type="InterPro" id="IPR015943">
    <property type="entry name" value="WD40/YVTN_repeat-like_dom_sf"/>
</dbReference>
<evidence type="ECO:0000256" key="1">
    <source>
        <dbReference type="ARBA" id="ARBA00004604"/>
    </source>
</evidence>
<evidence type="ECO:0000313" key="7">
    <source>
        <dbReference type="EMBL" id="EEC49338.1"/>
    </source>
</evidence>
<name>B7FX96_PHATC</name>
<dbReference type="InterPro" id="IPR020472">
    <property type="entry name" value="WD40_PAC1"/>
</dbReference>
<evidence type="ECO:0000256" key="3">
    <source>
        <dbReference type="ARBA" id="ARBA00022737"/>
    </source>
</evidence>
<dbReference type="Gene3D" id="2.130.10.10">
    <property type="entry name" value="YVTN repeat-like/Quinoprotein amine dehydrogenase"/>
    <property type="match status" value="3"/>
</dbReference>
<keyword evidence="2 5" id="KW-0853">WD repeat</keyword>
<reference evidence="7 8" key="1">
    <citation type="journal article" date="2008" name="Nature">
        <title>The Phaeodactylum genome reveals the evolutionary history of diatom genomes.</title>
        <authorList>
            <person name="Bowler C."/>
            <person name="Allen A.E."/>
            <person name="Badger J.H."/>
            <person name="Grimwood J."/>
            <person name="Jabbari K."/>
            <person name="Kuo A."/>
            <person name="Maheswari U."/>
            <person name="Martens C."/>
            <person name="Maumus F."/>
            <person name="Otillar R.P."/>
            <person name="Rayko E."/>
            <person name="Salamov A."/>
            <person name="Vandepoele K."/>
            <person name="Beszteri B."/>
            <person name="Gruber A."/>
            <person name="Heijde M."/>
            <person name="Katinka M."/>
            <person name="Mock T."/>
            <person name="Valentin K."/>
            <person name="Verret F."/>
            <person name="Berges J.A."/>
            <person name="Brownlee C."/>
            <person name="Cadoret J.P."/>
            <person name="Chiovitti A."/>
            <person name="Choi C.J."/>
            <person name="Coesel S."/>
            <person name="De Martino A."/>
            <person name="Detter J.C."/>
            <person name="Durkin C."/>
            <person name="Falciatore A."/>
            <person name="Fournet J."/>
            <person name="Haruta M."/>
            <person name="Huysman M.J."/>
            <person name="Jenkins B.D."/>
            <person name="Jiroutova K."/>
            <person name="Jorgensen R.E."/>
            <person name="Joubert Y."/>
            <person name="Kaplan A."/>
            <person name="Kroger N."/>
            <person name="Kroth P.G."/>
            <person name="La Roche J."/>
            <person name="Lindquist E."/>
            <person name="Lommer M."/>
            <person name="Martin-Jezequel V."/>
            <person name="Lopez P.J."/>
            <person name="Lucas S."/>
            <person name="Mangogna M."/>
            <person name="McGinnis K."/>
            <person name="Medlin L.K."/>
            <person name="Montsant A."/>
            <person name="Oudot-Le Secq M.P."/>
            <person name="Napoli C."/>
            <person name="Obornik M."/>
            <person name="Parker M.S."/>
            <person name="Petit J.L."/>
            <person name="Porcel B.M."/>
            <person name="Poulsen N."/>
            <person name="Robison M."/>
            <person name="Rychlewski L."/>
            <person name="Rynearson T.A."/>
            <person name="Schmutz J."/>
            <person name="Shapiro H."/>
            <person name="Siaut M."/>
            <person name="Stanley M."/>
            <person name="Sussman M.R."/>
            <person name="Taylor A.R."/>
            <person name="Vardi A."/>
            <person name="von Dassow P."/>
            <person name="Vyverman W."/>
            <person name="Willis A."/>
            <person name="Wyrwicz L.S."/>
            <person name="Rokhsar D.S."/>
            <person name="Weissenbach J."/>
            <person name="Armbrust E.V."/>
            <person name="Green B.R."/>
            <person name="Van de Peer Y."/>
            <person name="Grigoriev I.V."/>
        </authorList>
    </citation>
    <scope>NUCLEOTIDE SEQUENCE [LARGE SCALE GENOMIC DNA]</scope>
    <source>
        <strain evidence="7 8">CCAP 1055/1</strain>
    </source>
</reference>
<dbReference type="RefSeq" id="XP_002179515.1">
    <property type="nucleotide sequence ID" value="XM_002179479.1"/>
</dbReference>
<evidence type="ECO:0000256" key="5">
    <source>
        <dbReference type="PROSITE-ProRule" id="PRU00221"/>
    </source>
</evidence>
<dbReference type="PRINTS" id="PR00320">
    <property type="entry name" value="GPROTEINBRPT"/>
</dbReference>
<dbReference type="Pfam" id="PF08625">
    <property type="entry name" value="Utp13"/>
    <property type="match status" value="1"/>
</dbReference>
<dbReference type="InterPro" id="IPR011047">
    <property type="entry name" value="Quinoprotein_ADH-like_sf"/>
</dbReference>
<dbReference type="AlphaFoldDB" id="B7FX96"/>
<dbReference type="PROSITE" id="PS00678">
    <property type="entry name" value="WD_REPEATS_1"/>
    <property type="match status" value="1"/>
</dbReference>
<dbReference type="PANTHER" id="PTHR19854">
    <property type="entry name" value="TRANSDUCIN BETA-LIKE 3"/>
    <property type="match status" value="1"/>
</dbReference>
<comment type="subcellular location">
    <subcellularLocation>
        <location evidence="1">Nucleus</location>
        <location evidence="1">Nucleolus</location>
    </subcellularLocation>
</comment>
<dbReference type="GO" id="GO:0030686">
    <property type="term" value="C:90S preribosome"/>
    <property type="evidence" value="ECO:0007669"/>
    <property type="project" value="TreeGrafter"/>
</dbReference>
<dbReference type="eggNOG" id="KOG0319">
    <property type="taxonomic scope" value="Eukaryota"/>
</dbReference>
<evidence type="ECO:0000259" key="6">
    <source>
        <dbReference type="Pfam" id="PF08625"/>
    </source>
</evidence>
<proteinExistence type="predicted"/>
<evidence type="ECO:0000256" key="4">
    <source>
        <dbReference type="ARBA" id="ARBA00023242"/>
    </source>
</evidence>
<dbReference type="EMBL" id="CM000609">
    <property type="protein sequence ID" value="EEC49338.1"/>
    <property type="molecule type" value="Genomic_DNA"/>
</dbReference>
<dbReference type="CDD" id="cd00200">
    <property type="entry name" value="WD40"/>
    <property type="match status" value="1"/>
</dbReference>
<keyword evidence="4" id="KW-0539">Nucleus</keyword>
<organism evidence="7 8">
    <name type="scientific">Phaeodactylum tricornutum (strain CCAP 1055/1)</name>
    <dbReference type="NCBI Taxonomy" id="556484"/>
    <lineage>
        <taxon>Eukaryota</taxon>
        <taxon>Sar</taxon>
        <taxon>Stramenopiles</taxon>
        <taxon>Ochrophyta</taxon>
        <taxon>Bacillariophyta</taxon>
        <taxon>Bacillariophyceae</taxon>
        <taxon>Bacillariophycidae</taxon>
        <taxon>Naviculales</taxon>
        <taxon>Phaeodactylaceae</taxon>
        <taxon>Phaeodactylum</taxon>
    </lineage>
</organism>
<dbReference type="HOGENOM" id="CLU_009276_0_0_1"/>
<dbReference type="GeneID" id="7200019"/>
<dbReference type="PANTHER" id="PTHR19854:SF15">
    <property type="entry name" value="TRANSDUCIN BETA-LIKE PROTEIN 3"/>
    <property type="match status" value="1"/>
</dbReference>
<evidence type="ECO:0000256" key="2">
    <source>
        <dbReference type="ARBA" id="ARBA00022574"/>
    </source>
</evidence>
<dbReference type="PaxDb" id="2850-Phatr11703"/>
<dbReference type="Proteomes" id="UP000000759">
    <property type="component" value="Chromosome 6"/>
</dbReference>
<dbReference type="InterPro" id="IPR013934">
    <property type="entry name" value="Utp13_C"/>
</dbReference>
<feature type="non-terminal residue" evidence="7">
    <location>
        <position position="820"/>
    </location>
</feature>
<feature type="repeat" description="WD" evidence="5">
    <location>
        <begin position="384"/>
        <end position="425"/>
    </location>
</feature>
<dbReference type="InterPro" id="IPR036322">
    <property type="entry name" value="WD40_repeat_dom_sf"/>
</dbReference>
<feature type="repeat" description="WD" evidence="5">
    <location>
        <begin position="498"/>
        <end position="539"/>
    </location>
</feature>
<dbReference type="GO" id="GO:0000480">
    <property type="term" value="P:endonucleolytic cleavage in 5'-ETS of tricistronic rRNA transcript (SSU-rRNA, 5.8S rRNA, LSU-rRNA)"/>
    <property type="evidence" value="ECO:0007669"/>
    <property type="project" value="TreeGrafter"/>
</dbReference>
<accession>B7FX96</accession>
<feature type="non-terminal residue" evidence="7">
    <location>
        <position position="1"/>
    </location>
</feature>
<feature type="domain" description="U3 small nucleolar RNA-associated protein 13 C-terminal" evidence="6">
    <location>
        <begin position="677"/>
        <end position="816"/>
    </location>
</feature>
<dbReference type="GO" id="GO:0034511">
    <property type="term" value="F:U3 snoRNA binding"/>
    <property type="evidence" value="ECO:0007669"/>
    <property type="project" value="TreeGrafter"/>
</dbReference>
<keyword evidence="3" id="KW-0677">Repeat</keyword>
<dbReference type="SUPFAM" id="SSF50998">
    <property type="entry name" value="Quinoprotein alcohol dehydrogenase-like"/>
    <property type="match status" value="1"/>
</dbReference>
<feature type="repeat" description="WD" evidence="5">
    <location>
        <begin position="540"/>
        <end position="581"/>
    </location>
</feature>
<sequence>DADAITAYALAHNDQTIVTCSHSSLLRQYALLPTRTTPQHAKPAQLIKTWGKSGHTLPVTELAFHRSNVFCATGSVDGSARVWDVRGGFCTHVFRPMAAREGAAGGGGSGTLSVTCLSWLPDVTHLVLAVGRDDGSISLYDLRDTEQQQVVVLRDHLSSVTSVEWNAKLDILVTTGRDAVVNLWRIGESPKVDTKKKSKKWQNAGTVSLTYRRIHTLPVYEQVEGMVVLPPTESRRDLVLATAGSKGQIRLWQAKEDEESGKMALVLLAEQPVSESFGEARGGYMNLQYIPLAKPMGKTKPSQGHEFVQEQLVVADAENNISFLSLSEAYLLQTDRTIVGHNDDILDLKAIPPPVGHDVVHVVVATNSAQVRLFDLRNFSCQVLDRHTATVLCVDVSPCGRYVATCGKDKTMRLWSLASQSSVAVATGHTEAIGSTALSRKQGRYDVRGKAATNGGGSFVVTVSMDRTLKRWNLPGVADLERLGEDREETPLKAFVSVRAHEKDINIVSVAPNDSLVATGSQDKTVKLWKSNDLSLQATLKGHRRGVWDCQFSPHDRILATGSGDRSIKVWSLSDYSCVRTFQGHLASVLRVRFLNGGLQMVSSGADGLVKLWTIRTNECEATMDGHNDKVWALDLAANGTKMISGGADSRIVVWEDTTKADEDARQAEEEEAIVLDQSLANHIRHKEYTQALEIALQRDKPHQALKILASIVESEAQKGRPGFESLQRHVKGWATERLVQVLRYCREWNTRARNSHIALLVVRAIVSSIPAHKLAATDGVPEILAGIVPYAERHFDRLDKLYAGSYLLDFALFAMGRLD</sequence>
<dbReference type="OrthoDB" id="5414888at2759"/>
<gene>
    <name evidence="7" type="ORF">PHATRDRAFT_11703</name>
</gene>
<feature type="repeat" description="WD" evidence="5">
    <location>
        <begin position="624"/>
        <end position="656"/>
    </location>
</feature>
<dbReference type="KEGG" id="pti:PHATRDRAFT_11703"/>
<dbReference type="PROSITE" id="PS50082">
    <property type="entry name" value="WD_REPEATS_2"/>
    <property type="match status" value="7"/>
</dbReference>
<feature type="repeat" description="WD" evidence="5">
    <location>
        <begin position="582"/>
        <end position="623"/>
    </location>
</feature>
<dbReference type="GO" id="GO:0032040">
    <property type="term" value="C:small-subunit processome"/>
    <property type="evidence" value="ECO:0007669"/>
    <property type="project" value="InterPro"/>
</dbReference>
<dbReference type="InParanoid" id="B7FX96"/>